<dbReference type="InParanoid" id="A0A078A8T2"/>
<feature type="compositionally biased region" description="Basic and acidic residues" evidence="1">
    <location>
        <begin position="401"/>
        <end position="411"/>
    </location>
</feature>
<protein>
    <recommendedName>
        <fullName evidence="4">Leucine rich repeat family protein</fullName>
    </recommendedName>
</protein>
<feature type="region of interest" description="Disordered" evidence="1">
    <location>
        <begin position="445"/>
        <end position="470"/>
    </location>
</feature>
<evidence type="ECO:0000313" key="2">
    <source>
        <dbReference type="EMBL" id="CDW78286.1"/>
    </source>
</evidence>
<reference evidence="2 3" key="1">
    <citation type="submission" date="2014-06" db="EMBL/GenBank/DDBJ databases">
        <authorList>
            <person name="Swart Estienne"/>
        </authorList>
    </citation>
    <scope>NUCLEOTIDE SEQUENCE [LARGE SCALE GENOMIC DNA]</scope>
    <source>
        <strain evidence="2 3">130c</strain>
    </source>
</reference>
<dbReference type="Gene3D" id="3.80.10.10">
    <property type="entry name" value="Ribonuclease Inhibitor"/>
    <property type="match status" value="1"/>
</dbReference>
<evidence type="ECO:0008006" key="4">
    <source>
        <dbReference type="Google" id="ProtNLM"/>
    </source>
</evidence>
<keyword evidence="3" id="KW-1185">Reference proteome</keyword>
<dbReference type="InterPro" id="IPR052394">
    <property type="entry name" value="LRR-containing"/>
</dbReference>
<evidence type="ECO:0000256" key="1">
    <source>
        <dbReference type="SAM" id="MobiDB-lite"/>
    </source>
</evidence>
<feature type="compositionally biased region" description="Polar residues" evidence="1">
    <location>
        <begin position="421"/>
        <end position="430"/>
    </location>
</feature>
<feature type="compositionally biased region" description="Low complexity" evidence="1">
    <location>
        <begin position="456"/>
        <end position="469"/>
    </location>
</feature>
<dbReference type="PANTHER" id="PTHR24114">
    <property type="entry name" value="LEUCINE RICH REPEAT FAMILY PROTEIN"/>
    <property type="match status" value="1"/>
</dbReference>
<dbReference type="SUPFAM" id="SSF52047">
    <property type="entry name" value="RNI-like"/>
    <property type="match status" value="1"/>
</dbReference>
<dbReference type="InterPro" id="IPR032675">
    <property type="entry name" value="LRR_dom_sf"/>
</dbReference>
<proteinExistence type="predicted"/>
<sequence length="706" mass="83965">MIYPDQESVIEDNQEICKLFKELYLQYCAQFSISPVQRFIKYFKYEIHKKKFDFSKCNISELIEIYEVSFSHNQFFKDQSIKLLIETIPNMTWLKNLQIEKINVSDSAMLKFIDFNCFQYLNELNISSNNLSYVCFDELTKLFKTRNSLNLKQLDLSNTKLTDKSGIELFESVLNYTQIKILNLSRNQNLGFKFSSYSINLLRSYPEIYLQKLDCKLRESLAQEALLNDERISIKKQINQGKENGRLQFMSFHQQLQRGDSINHSQELQRHSTIQQQQQQHHNFNNAEYFELNLKTSEQSQNSSFHQSPYNQNLKLKFKQHSPISNYGQSPKGQKNRETILTMSPISPVESTIGKYLQIYDQQTKNQQDILEQTTIHNINSNSFKKHELTNLHQRRKNSKEKKNEHFKQRESSQPYKIHEQINSSSQTLDDRSIISSLSNILQTQDSVGQEHENPVYKNQQQQNNPVKQSSLIIRPRSNTYGNDNSQSFNLQNIQTQSFQLQPYRPPLADYKQKTISYNYDRQIFQQFIEQILQQKEKQLQSNNQETNVLREVTQTTVYYNQESKDSQYFSQMHSKNLKEGYQQQYQPSLVLRNINYIWVDSVYFVQSIKWGLKYNLEYSIKAIATALKFLSQHQIIKFDKQKAIISHFYQTNIVNEYKKTYDQFEFSRQSCDLSLYTNQHIEQRKYCEKLNQHLRDVLVESNYQK</sequence>
<accession>A0A078A8T2</accession>
<dbReference type="Proteomes" id="UP000039865">
    <property type="component" value="Unassembled WGS sequence"/>
</dbReference>
<feature type="region of interest" description="Disordered" evidence="1">
    <location>
        <begin position="382"/>
        <end position="430"/>
    </location>
</feature>
<gene>
    <name evidence="2" type="primary">Contig16603.g17680</name>
    <name evidence="2" type="ORF">STYLEM_7262</name>
</gene>
<name>A0A078A8T2_STYLE</name>
<dbReference type="PANTHER" id="PTHR24114:SF48">
    <property type="entry name" value="LEUCINE-RICH REPEAT-CONTAINING PROTEIN"/>
    <property type="match status" value="1"/>
</dbReference>
<dbReference type="AlphaFoldDB" id="A0A078A8T2"/>
<organism evidence="2 3">
    <name type="scientific">Stylonychia lemnae</name>
    <name type="common">Ciliate</name>
    <dbReference type="NCBI Taxonomy" id="5949"/>
    <lineage>
        <taxon>Eukaryota</taxon>
        <taxon>Sar</taxon>
        <taxon>Alveolata</taxon>
        <taxon>Ciliophora</taxon>
        <taxon>Intramacronucleata</taxon>
        <taxon>Spirotrichea</taxon>
        <taxon>Stichotrichia</taxon>
        <taxon>Sporadotrichida</taxon>
        <taxon>Oxytrichidae</taxon>
        <taxon>Stylonychinae</taxon>
        <taxon>Stylonychia</taxon>
    </lineage>
</organism>
<evidence type="ECO:0000313" key="3">
    <source>
        <dbReference type="Proteomes" id="UP000039865"/>
    </source>
</evidence>
<dbReference type="EMBL" id="CCKQ01006948">
    <property type="protein sequence ID" value="CDW78286.1"/>
    <property type="molecule type" value="Genomic_DNA"/>
</dbReference>